<dbReference type="PANTHER" id="PTHR22898">
    <property type="entry name" value="UNCHARACTERIZED GLYCOSOL TRANSFERASE-RELATED"/>
    <property type="match status" value="1"/>
</dbReference>
<protein>
    <submittedName>
        <fullName evidence="2">L-Fucosyltransferase</fullName>
    </submittedName>
</protein>
<dbReference type="AlphaFoldDB" id="A0A914NMC9"/>
<dbReference type="Proteomes" id="UP000887563">
    <property type="component" value="Unplaced"/>
</dbReference>
<evidence type="ECO:0000313" key="1">
    <source>
        <dbReference type="Proteomes" id="UP000887563"/>
    </source>
</evidence>
<dbReference type="PANTHER" id="PTHR22898:SF3">
    <property type="entry name" value="ALPHA-1,2-FUCOSYLTRANSFERASE-RELATED"/>
    <property type="match status" value="1"/>
</dbReference>
<name>A0A914NMC9_MELIC</name>
<evidence type="ECO:0000313" key="2">
    <source>
        <dbReference type="WBParaSite" id="Minc3s07266g40918"/>
    </source>
</evidence>
<sequence length="385" mass="44911">MASNTYRYRLIITWILPIEVTNHLGLDQPSNPNYGTDYRHEITDDLNKMQTMERSSVEMSNRISTSTLTPHPAILKNNKTLPKFFPKINENTKFLLMQIPHHWNGQCGGLANQIWRFAVLYNMAKSVGRFPGIYNTSTWTCDKLNSPNEIENTFPILYSSLRYMRIPQTLHMTMSLKQIVVDTLMLQGSFGIPNLHLYFIFSIFGNYKQKYLIVPPTPQSPKFLENIDAEIRQLFRFSKQINIRVAAYIDKLFENDQSSHKFCVHTRRGDFGPPKWPMHARTERNFTEAAIKFILGYLKQVNKVYIPKAMNRGEDMCFGVWACDSILLTASSSTYAWWIAYLLEQTDANVFYNSDFNHSYYDKENFPSEWIPLRLDSNLGRIIMD</sequence>
<organism evidence="1 2">
    <name type="scientific">Meloidogyne incognita</name>
    <name type="common">Southern root-knot nematode worm</name>
    <name type="synonym">Oxyuris incognita</name>
    <dbReference type="NCBI Taxonomy" id="6306"/>
    <lineage>
        <taxon>Eukaryota</taxon>
        <taxon>Metazoa</taxon>
        <taxon>Ecdysozoa</taxon>
        <taxon>Nematoda</taxon>
        <taxon>Chromadorea</taxon>
        <taxon>Rhabditida</taxon>
        <taxon>Tylenchina</taxon>
        <taxon>Tylenchomorpha</taxon>
        <taxon>Tylenchoidea</taxon>
        <taxon>Meloidogynidae</taxon>
        <taxon>Meloidogyninae</taxon>
        <taxon>Meloidogyne</taxon>
        <taxon>Meloidogyne incognita group</taxon>
    </lineage>
</organism>
<dbReference type="WBParaSite" id="Minc3s07266g40918">
    <property type="protein sequence ID" value="Minc3s07266g40918"/>
    <property type="gene ID" value="Minc3s07266g40918"/>
</dbReference>
<dbReference type="InterPro" id="IPR052501">
    <property type="entry name" value="Alpha-1-2_FucT"/>
</dbReference>
<keyword evidence="1" id="KW-1185">Reference proteome</keyword>
<accession>A0A914NMC9</accession>
<proteinExistence type="predicted"/>
<reference evidence="2" key="1">
    <citation type="submission" date="2022-11" db="UniProtKB">
        <authorList>
            <consortium name="WormBaseParasite"/>
        </authorList>
    </citation>
    <scope>IDENTIFICATION</scope>
</reference>